<dbReference type="SUPFAM" id="SSF51735">
    <property type="entry name" value="NAD(P)-binding Rossmann-fold domains"/>
    <property type="match status" value="1"/>
</dbReference>
<dbReference type="EMBL" id="ML179493">
    <property type="protein sequence ID" value="THU86520.1"/>
    <property type="molecule type" value="Genomic_DNA"/>
</dbReference>
<dbReference type="OrthoDB" id="3819888at2759"/>
<evidence type="ECO:0000256" key="1">
    <source>
        <dbReference type="ARBA" id="ARBA00022857"/>
    </source>
</evidence>
<dbReference type="Gene3D" id="3.40.50.720">
    <property type="entry name" value="NAD(P)-binding Rossmann-like Domain"/>
    <property type="match status" value="1"/>
</dbReference>
<dbReference type="PANTHER" id="PTHR43658:SF8">
    <property type="entry name" value="17-BETA-HYDROXYSTEROID DEHYDROGENASE 14-RELATED"/>
    <property type="match status" value="1"/>
</dbReference>
<accession>A0A4S8LCT9</accession>
<proteinExistence type="predicted"/>
<dbReference type="InterPro" id="IPR002347">
    <property type="entry name" value="SDR_fam"/>
</dbReference>
<dbReference type="GO" id="GO:0016491">
    <property type="term" value="F:oxidoreductase activity"/>
    <property type="evidence" value="ECO:0007669"/>
    <property type="project" value="UniProtKB-KW"/>
</dbReference>
<dbReference type="PANTHER" id="PTHR43658">
    <property type="entry name" value="SHORT-CHAIN DEHYDROGENASE/REDUCTASE"/>
    <property type="match status" value="1"/>
</dbReference>
<protein>
    <submittedName>
        <fullName evidence="3">NAD(P)-binding protein</fullName>
    </submittedName>
</protein>
<dbReference type="InterPro" id="IPR036291">
    <property type="entry name" value="NAD(P)-bd_dom_sf"/>
</dbReference>
<gene>
    <name evidence="3" type="ORF">K435DRAFT_842843</name>
</gene>
<reference evidence="3 4" key="1">
    <citation type="journal article" date="2019" name="Nat. Ecol. Evol.">
        <title>Megaphylogeny resolves global patterns of mushroom evolution.</title>
        <authorList>
            <person name="Varga T."/>
            <person name="Krizsan K."/>
            <person name="Foldi C."/>
            <person name="Dima B."/>
            <person name="Sanchez-Garcia M."/>
            <person name="Sanchez-Ramirez S."/>
            <person name="Szollosi G.J."/>
            <person name="Szarkandi J.G."/>
            <person name="Papp V."/>
            <person name="Albert L."/>
            <person name="Andreopoulos W."/>
            <person name="Angelini C."/>
            <person name="Antonin V."/>
            <person name="Barry K.W."/>
            <person name="Bougher N.L."/>
            <person name="Buchanan P."/>
            <person name="Buyck B."/>
            <person name="Bense V."/>
            <person name="Catcheside P."/>
            <person name="Chovatia M."/>
            <person name="Cooper J."/>
            <person name="Damon W."/>
            <person name="Desjardin D."/>
            <person name="Finy P."/>
            <person name="Geml J."/>
            <person name="Haridas S."/>
            <person name="Hughes K."/>
            <person name="Justo A."/>
            <person name="Karasinski D."/>
            <person name="Kautmanova I."/>
            <person name="Kiss B."/>
            <person name="Kocsube S."/>
            <person name="Kotiranta H."/>
            <person name="LaButti K.M."/>
            <person name="Lechner B.E."/>
            <person name="Liimatainen K."/>
            <person name="Lipzen A."/>
            <person name="Lukacs Z."/>
            <person name="Mihaltcheva S."/>
            <person name="Morgado L.N."/>
            <person name="Niskanen T."/>
            <person name="Noordeloos M.E."/>
            <person name="Ohm R.A."/>
            <person name="Ortiz-Santana B."/>
            <person name="Ovrebo C."/>
            <person name="Racz N."/>
            <person name="Riley R."/>
            <person name="Savchenko A."/>
            <person name="Shiryaev A."/>
            <person name="Soop K."/>
            <person name="Spirin V."/>
            <person name="Szebenyi C."/>
            <person name="Tomsovsky M."/>
            <person name="Tulloss R.E."/>
            <person name="Uehling J."/>
            <person name="Grigoriev I.V."/>
            <person name="Vagvolgyi C."/>
            <person name="Papp T."/>
            <person name="Martin F.M."/>
            <person name="Miettinen O."/>
            <person name="Hibbett D.S."/>
            <person name="Nagy L.G."/>
        </authorList>
    </citation>
    <scope>NUCLEOTIDE SEQUENCE [LARGE SCALE GENOMIC DNA]</scope>
    <source>
        <strain evidence="3 4">CBS 962.96</strain>
    </source>
</reference>
<dbReference type="InterPro" id="IPR020904">
    <property type="entry name" value="Sc_DH/Rdtase_CS"/>
</dbReference>
<dbReference type="PRINTS" id="PR00081">
    <property type="entry name" value="GDHRDH"/>
</dbReference>
<keyword evidence="2" id="KW-0560">Oxidoreductase</keyword>
<evidence type="ECO:0000256" key="2">
    <source>
        <dbReference type="ARBA" id="ARBA00023002"/>
    </source>
</evidence>
<evidence type="ECO:0000313" key="4">
    <source>
        <dbReference type="Proteomes" id="UP000297245"/>
    </source>
</evidence>
<evidence type="ECO:0000313" key="3">
    <source>
        <dbReference type="EMBL" id="THU86520.1"/>
    </source>
</evidence>
<name>A0A4S8LCT9_DENBC</name>
<dbReference type="AlphaFoldDB" id="A0A4S8LCT9"/>
<dbReference type="PROSITE" id="PS00061">
    <property type="entry name" value="ADH_SHORT"/>
    <property type="match status" value="1"/>
</dbReference>
<dbReference type="Pfam" id="PF00106">
    <property type="entry name" value="adh_short"/>
    <property type="match status" value="1"/>
</dbReference>
<keyword evidence="1" id="KW-0521">NADP</keyword>
<dbReference type="Proteomes" id="UP000297245">
    <property type="component" value="Unassembled WGS sequence"/>
</dbReference>
<sequence>MVQLQGNTFVVSGGASGLGKGVVEIFLKGGAKLIVLDMNEALGRALQEKHPNRVFFPGKVDVTDLTAVSTALDQAKNVQFYPISGAVLCAGIMTVGLTAALPEHSAPYGTQDIGAFKKLLEVNVIGSFNVAQQVAQRMILQDSDTVSEAERGVIVLTSSYTSTDGQSGSVGYSATKGALSSMVLPMARDLARYGIRVNAIAPGVFLTPINDAFVNDGTKCGEFPLRPGRPEEFGRFVEHVFMNEMINGAVLRQDAALRGAISID</sequence>
<organism evidence="3 4">
    <name type="scientific">Dendrothele bispora (strain CBS 962.96)</name>
    <dbReference type="NCBI Taxonomy" id="1314807"/>
    <lineage>
        <taxon>Eukaryota</taxon>
        <taxon>Fungi</taxon>
        <taxon>Dikarya</taxon>
        <taxon>Basidiomycota</taxon>
        <taxon>Agaricomycotina</taxon>
        <taxon>Agaricomycetes</taxon>
        <taxon>Agaricomycetidae</taxon>
        <taxon>Agaricales</taxon>
        <taxon>Agaricales incertae sedis</taxon>
        <taxon>Dendrothele</taxon>
    </lineage>
</organism>
<keyword evidence="4" id="KW-1185">Reference proteome</keyword>